<dbReference type="InterPro" id="IPR014748">
    <property type="entry name" value="Enoyl-CoA_hydra_C"/>
</dbReference>
<accession>S5DJ94</accession>
<dbReference type="CDD" id="cd06558">
    <property type="entry name" value="crotonase-like"/>
    <property type="match status" value="1"/>
</dbReference>
<dbReference type="GO" id="GO:0016853">
    <property type="term" value="F:isomerase activity"/>
    <property type="evidence" value="ECO:0007669"/>
    <property type="project" value="UniProtKB-KW"/>
</dbReference>
<dbReference type="SUPFAM" id="SSF52096">
    <property type="entry name" value="ClpP/crotonase"/>
    <property type="match status" value="1"/>
</dbReference>
<dbReference type="Gene3D" id="1.10.12.10">
    <property type="entry name" value="Lyase 2-enoyl-coa Hydratase, Chain A, domain 2"/>
    <property type="match status" value="1"/>
</dbReference>
<dbReference type="GO" id="GO:0006635">
    <property type="term" value="P:fatty acid beta-oxidation"/>
    <property type="evidence" value="ECO:0007669"/>
    <property type="project" value="UniProtKB-UniPathway"/>
</dbReference>
<dbReference type="Pfam" id="PF00378">
    <property type="entry name" value="ECH_1"/>
    <property type="match status" value="1"/>
</dbReference>
<dbReference type="InterPro" id="IPR001753">
    <property type="entry name" value="Enoyl-CoA_hydra/iso"/>
</dbReference>
<dbReference type="AlphaFoldDB" id="S5DJ94"/>
<evidence type="ECO:0000256" key="1">
    <source>
        <dbReference type="ARBA" id="ARBA00005005"/>
    </source>
</evidence>
<organism evidence="6">
    <name type="scientific">Candidatus Actinomarina minuta</name>
    <dbReference type="NCBI Taxonomy" id="1389454"/>
    <lineage>
        <taxon>Bacteria</taxon>
        <taxon>Bacillati</taxon>
        <taxon>Actinomycetota</taxon>
        <taxon>Actinomycetes</taxon>
        <taxon>Candidatus Actinomarinidae</taxon>
        <taxon>Candidatus Actinomarinales</taxon>
        <taxon>Candidatus Actinomarineae</taxon>
        <taxon>Candidatus Actinomarinaceae</taxon>
        <taxon>Candidatus Actinomarina</taxon>
    </lineage>
</organism>
<keyword evidence="3" id="KW-0276">Fatty acid metabolism</keyword>
<comment type="similarity">
    <text evidence="2">Belongs to the enoyl-CoA hydratase/isomerase family.</text>
</comment>
<keyword evidence="5" id="KW-0413">Isomerase</keyword>
<dbReference type="InterPro" id="IPR029045">
    <property type="entry name" value="ClpP/crotonase-like_dom_sf"/>
</dbReference>
<keyword evidence="4" id="KW-0443">Lipid metabolism</keyword>
<evidence type="ECO:0000256" key="5">
    <source>
        <dbReference type="ARBA" id="ARBA00023235"/>
    </source>
</evidence>
<protein>
    <submittedName>
        <fullName evidence="6">Enoyl-CoA hydratase/carnithine racemase</fullName>
    </submittedName>
</protein>
<evidence type="ECO:0000256" key="4">
    <source>
        <dbReference type="ARBA" id="ARBA00023098"/>
    </source>
</evidence>
<evidence type="ECO:0000256" key="3">
    <source>
        <dbReference type="ARBA" id="ARBA00022832"/>
    </source>
</evidence>
<dbReference type="Gene3D" id="3.90.226.10">
    <property type="entry name" value="2-enoyl-CoA Hydratase, Chain A, domain 1"/>
    <property type="match status" value="1"/>
</dbReference>
<proteinExistence type="inferred from homology"/>
<comment type="pathway">
    <text evidence="1">Lipid metabolism; fatty acid beta-oxidation.</text>
</comment>
<evidence type="ECO:0000313" key="6">
    <source>
        <dbReference type="EMBL" id="AGQ18846.1"/>
    </source>
</evidence>
<name>S5DJ94_9ACTN</name>
<sequence length="269" mass="30049">MEEKLLKEIKNNVGYVWINRPDKKNALDADVWFGLPDIINELDNHDEVRCIVIAGKGDCFSAGIDITMFMSDFQINEDMSSTPADRKKLKKQIQKMQDAFTALSKTSVPVIALAHGHCIGGATALISACDIRISTKDARFSIGETKLGLVADVGVLQRMPKIVSKGDLRELAYTGRIFDGEYAEKIRFISRTYENFDDLYSAGVKLAEEIASNASNIVQGTKQVLDKGEDLTIQQALDFVQLWNTSFLITEDLREGVTAFMEKRKPKFN</sequence>
<reference evidence="6" key="1">
    <citation type="journal article" date="2013" name="Sci. Rep.">
        <title>Metagenomics uncovers a new group of low GC and ultra-small marine Actinobacteria.</title>
        <authorList>
            <person name="Ghai R."/>
            <person name="Mizuno C.M."/>
            <person name="Picazo A."/>
            <person name="Camacho A."/>
            <person name="Rodriguez-Valera F."/>
        </authorList>
    </citation>
    <scope>NUCLEOTIDE SEQUENCE</scope>
</reference>
<dbReference type="FunFam" id="1.10.12.10:FF:000004">
    <property type="entry name" value="Delta3,5-delta2,4-dienoyl-CoA isomerase"/>
    <property type="match status" value="1"/>
</dbReference>
<dbReference type="UniPathway" id="UPA00659"/>
<evidence type="ECO:0000256" key="2">
    <source>
        <dbReference type="ARBA" id="ARBA00005254"/>
    </source>
</evidence>
<dbReference type="PANTHER" id="PTHR43149">
    <property type="entry name" value="ENOYL-COA HYDRATASE"/>
    <property type="match status" value="1"/>
</dbReference>
<dbReference type="InterPro" id="IPR045002">
    <property type="entry name" value="Ech1-like"/>
</dbReference>
<dbReference type="EMBL" id="KC811114">
    <property type="protein sequence ID" value="AGQ18846.1"/>
    <property type="molecule type" value="Genomic_DNA"/>
</dbReference>